<proteinExistence type="predicted"/>
<evidence type="ECO:0000313" key="3">
    <source>
        <dbReference type="Proteomes" id="UP000185895"/>
    </source>
</evidence>
<reference evidence="2 3" key="1">
    <citation type="submission" date="2016-09" db="EMBL/GenBank/DDBJ databases">
        <authorList>
            <person name="Capua I."/>
            <person name="De Benedictis P."/>
            <person name="Joannis T."/>
            <person name="Lombin L.H."/>
            <person name="Cattoli G."/>
        </authorList>
    </citation>
    <scope>NUCLEOTIDE SEQUENCE [LARGE SCALE GENOMIC DNA]</scope>
    <source>
        <strain evidence="2 3">ANC 4671</strain>
    </source>
</reference>
<dbReference type="OrthoDB" id="9154618at2"/>
<dbReference type="Proteomes" id="UP000185895">
    <property type="component" value="Unassembled WGS sequence"/>
</dbReference>
<feature type="chain" id="PRO_5043144548" description="Lipoprotein" evidence="1">
    <location>
        <begin position="20"/>
        <end position="142"/>
    </location>
</feature>
<dbReference type="STRING" id="1262585.BJI46_05495"/>
<dbReference type="RefSeq" id="WP_070070802.1">
    <property type="nucleotide sequence ID" value="NZ_MKKK01000067.1"/>
</dbReference>
<comment type="caution">
    <text evidence="2">The sequence shown here is derived from an EMBL/GenBank/DDBJ whole genome shotgun (WGS) entry which is preliminary data.</text>
</comment>
<dbReference type="AlphaFoldDB" id="A0A1E7QYW7"/>
<gene>
    <name evidence="2" type="ORF">BJI46_05495</name>
</gene>
<sequence length="142" mass="15945">MKKILLMCLVVGLVGCVTAPVQNNERKPLSNDRILSYKEKTEINNSKIIVTRDSGFLGGGCYYGFWVDGKLTARFDTRETAEFFIPEGERVLRAGRDPYGKGLCAVDQSNWTQIETIVSPEKAKTFRLSLDLNGRPAIQREN</sequence>
<dbReference type="EMBL" id="MKKK01000067">
    <property type="protein sequence ID" value="OEY92206.1"/>
    <property type="molecule type" value="Genomic_DNA"/>
</dbReference>
<protein>
    <recommendedName>
        <fullName evidence="4">Lipoprotein</fullName>
    </recommendedName>
</protein>
<keyword evidence="3" id="KW-1185">Reference proteome</keyword>
<name>A0A1E7QYW7_9GAMM</name>
<keyword evidence="1" id="KW-0732">Signal</keyword>
<dbReference type="PROSITE" id="PS51257">
    <property type="entry name" value="PROKAR_LIPOPROTEIN"/>
    <property type="match status" value="1"/>
</dbReference>
<accession>A0A1E7QYW7</accession>
<evidence type="ECO:0000313" key="2">
    <source>
        <dbReference type="EMBL" id="OEY92206.1"/>
    </source>
</evidence>
<organism evidence="2 3">
    <name type="scientific">Acinetobacter qingfengensis</name>
    <dbReference type="NCBI Taxonomy" id="1262585"/>
    <lineage>
        <taxon>Bacteria</taxon>
        <taxon>Pseudomonadati</taxon>
        <taxon>Pseudomonadota</taxon>
        <taxon>Gammaproteobacteria</taxon>
        <taxon>Moraxellales</taxon>
        <taxon>Moraxellaceae</taxon>
        <taxon>Acinetobacter</taxon>
    </lineage>
</organism>
<evidence type="ECO:0000256" key="1">
    <source>
        <dbReference type="SAM" id="SignalP"/>
    </source>
</evidence>
<feature type="signal peptide" evidence="1">
    <location>
        <begin position="1"/>
        <end position="19"/>
    </location>
</feature>
<evidence type="ECO:0008006" key="4">
    <source>
        <dbReference type="Google" id="ProtNLM"/>
    </source>
</evidence>